<keyword evidence="3" id="KW-1185">Reference proteome</keyword>
<keyword evidence="1" id="KW-0812">Transmembrane</keyword>
<dbReference type="STRING" id="86666.SAMN04490247_1923"/>
<keyword evidence="1" id="KW-0472">Membrane</keyword>
<reference evidence="3" key="1">
    <citation type="submission" date="2016-10" db="EMBL/GenBank/DDBJ databases">
        <authorList>
            <person name="Varghese N."/>
            <person name="Submissions S."/>
        </authorList>
    </citation>
    <scope>NUCLEOTIDE SEQUENCE [LARGE SCALE GENOMIC DNA]</scope>
    <source>
        <strain evidence="3">DSM 4771</strain>
    </source>
</reference>
<dbReference type="RefSeq" id="WP_093193652.1">
    <property type="nucleotide sequence ID" value="NZ_FNEV01000005.1"/>
</dbReference>
<gene>
    <name evidence="2" type="ORF">SAMN04490247_1923</name>
</gene>
<feature type="transmembrane region" description="Helical" evidence="1">
    <location>
        <begin position="57"/>
        <end position="77"/>
    </location>
</feature>
<evidence type="ECO:0000313" key="3">
    <source>
        <dbReference type="Proteomes" id="UP000199225"/>
    </source>
</evidence>
<dbReference type="EMBL" id="FNEV01000005">
    <property type="protein sequence ID" value="SDJ44055.1"/>
    <property type="molecule type" value="Genomic_DNA"/>
</dbReference>
<proteinExistence type="predicted"/>
<dbReference type="OrthoDB" id="2388713at2"/>
<keyword evidence="1" id="KW-1133">Transmembrane helix</keyword>
<accession>A0A1G8TSZ9</accession>
<sequence>MNNKGNVAKEISSMHFQWAGWLLGILLMIYAIFKWGILPIYLGGETFFHFAYEPARIFSLVIGIISGGTMFSPFVRLGTTRKSTYAGNIIAAFTITACLAITISIISAAESFLLGSGGFPEPWALAILTLFVHIFINYMAGWMITAGYLRFGGIGMTVFILTALAITIFSDGLLNIDADTSPSFLPDTLAYRGIIAIFAGSVLLAVLIWIGRRTTAHMPIKIK</sequence>
<evidence type="ECO:0000256" key="1">
    <source>
        <dbReference type="SAM" id="Phobius"/>
    </source>
</evidence>
<feature type="transmembrane region" description="Helical" evidence="1">
    <location>
        <begin position="189"/>
        <end position="211"/>
    </location>
</feature>
<feature type="transmembrane region" description="Helical" evidence="1">
    <location>
        <begin position="21"/>
        <end position="42"/>
    </location>
</feature>
<evidence type="ECO:0000313" key="2">
    <source>
        <dbReference type="EMBL" id="SDJ44055.1"/>
    </source>
</evidence>
<feature type="transmembrane region" description="Helical" evidence="1">
    <location>
        <begin position="89"/>
        <end position="109"/>
    </location>
</feature>
<dbReference type="Proteomes" id="UP000199225">
    <property type="component" value="Unassembled WGS sequence"/>
</dbReference>
<organism evidence="2 3">
    <name type="scientific">Salimicrobium halophilum</name>
    <dbReference type="NCBI Taxonomy" id="86666"/>
    <lineage>
        <taxon>Bacteria</taxon>
        <taxon>Bacillati</taxon>
        <taxon>Bacillota</taxon>
        <taxon>Bacilli</taxon>
        <taxon>Bacillales</taxon>
        <taxon>Bacillaceae</taxon>
        <taxon>Salimicrobium</taxon>
    </lineage>
</organism>
<dbReference type="AlphaFoldDB" id="A0A1G8TSZ9"/>
<protein>
    <submittedName>
        <fullName evidence="2">Uncharacterized protein</fullName>
    </submittedName>
</protein>
<name>A0A1G8TSZ9_9BACI</name>
<feature type="transmembrane region" description="Helical" evidence="1">
    <location>
        <begin position="147"/>
        <end position="169"/>
    </location>
</feature>
<feature type="transmembrane region" description="Helical" evidence="1">
    <location>
        <begin position="121"/>
        <end position="140"/>
    </location>
</feature>